<feature type="region of interest" description="Disordered" evidence="1">
    <location>
        <begin position="1"/>
        <end position="30"/>
    </location>
</feature>
<comment type="caution">
    <text evidence="2">The sequence shown here is derived from an EMBL/GenBank/DDBJ whole genome shotgun (WGS) entry which is preliminary data.</text>
</comment>
<evidence type="ECO:0000313" key="3">
    <source>
        <dbReference type="Proteomes" id="UP001500305"/>
    </source>
</evidence>
<dbReference type="Proteomes" id="UP001500305">
    <property type="component" value="Unassembled WGS sequence"/>
</dbReference>
<name>A0ABN3F095_9ACTN</name>
<dbReference type="EMBL" id="BAAATR010000069">
    <property type="protein sequence ID" value="GAA2279600.1"/>
    <property type="molecule type" value="Genomic_DNA"/>
</dbReference>
<dbReference type="RefSeq" id="WP_344641211.1">
    <property type="nucleotide sequence ID" value="NZ_BAAATR010000069.1"/>
</dbReference>
<evidence type="ECO:0000313" key="2">
    <source>
        <dbReference type="EMBL" id="GAA2279600.1"/>
    </source>
</evidence>
<reference evidence="2 3" key="1">
    <citation type="journal article" date="2019" name="Int. J. Syst. Evol. Microbiol.">
        <title>The Global Catalogue of Microorganisms (GCM) 10K type strain sequencing project: providing services to taxonomists for standard genome sequencing and annotation.</title>
        <authorList>
            <consortium name="The Broad Institute Genomics Platform"/>
            <consortium name="The Broad Institute Genome Sequencing Center for Infectious Disease"/>
            <person name="Wu L."/>
            <person name="Ma J."/>
        </authorList>
    </citation>
    <scope>NUCLEOTIDE SEQUENCE [LARGE SCALE GENOMIC DNA]</scope>
    <source>
        <strain evidence="2 3">JCM 7356</strain>
    </source>
</reference>
<protein>
    <submittedName>
        <fullName evidence="2">Uncharacterized protein</fullName>
    </submittedName>
</protein>
<accession>A0ABN3F095</accession>
<organism evidence="2 3">
    <name type="scientific">Kitasatospora cystarginea</name>
    <dbReference type="NCBI Taxonomy" id="58350"/>
    <lineage>
        <taxon>Bacteria</taxon>
        <taxon>Bacillati</taxon>
        <taxon>Actinomycetota</taxon>
        <taxon>Actinomycetes</taxon>
        <taxon>Kitasatosporales</taxon>
        <taxon>Streptomycetaceae</taxon>
        <taxon>Kitasatospora</taxon>
    </lineage>
</organism>
<gene>
    <name evidence="2" type="ORF">GCM10010430_77000</name>
</gene>
<sequence>MIVRPVGDDGSGEPARRVDVDGSPVGHAHSASDVTEFMRRADLDAALIDDPGIVEWQGGGPDVWE</sequence>
<keyword evidence="3" id="KW-1185">Reference proteome</keyword>
<proteinExistence type="predicted"/>
<evidence type="ECO:0000256" key="1">
    <source>
        <dbReference type="SAM" id="MobiDB-lite"/>
    </source>
</evidence>